<dbReference type="Proteomes" id="UP001620397">
    <property type="component" value="Unassembled WGS sequence"/>
</dbReference>
<feature type="chain" id="PRO_5045066219" evidence="4">
    <location>
        <begin position="38"/>
        <end position="430"/>
    </location>
</feature>
<dbReference type="PROSITE" id="PS50005">
    <property type="entry name" value="TPR"/>
    <property type="match status" value="1"/>
</dbReference>
<dbReference type="PANTHER" id="PTHR44858:SF1">
    <property type="entry name" value="UDP-N-ACETYLGLUCOSAMINE--PEPTIDE N-ACETYLGLUCOSAMINYLTRANSFERASE SPINDLY-RELATED"/>
    <property type="match status" value="1"/>
</dbReference>
<proteinExistence type="predicted"/>
<dbReference type="Pfam" id="PF19413">
    <property type="entry name" value="YaiO"/>
    <property type="match status" value="1"/>
</dbReference>
<gene>
    <name evidence="6" type="primary">yaiO</name>
    <name evidence="6" type="ORF">ISP14_04845</name>
</gene>
<name>A0ABW8KDB1_9GAMM</name>
<keyword evidence="4" id="KW-0732">Signal</keyword>
<evidence type="ECO:0000256" key="4">
    <source>
        <dbReference type="SAM" id="SignalP"/>
    </source>
</evidence>
<keyword evidence="1" id="KW-0677">Repeat</keyword>
<keyword evidence="7" id="KW-1185">Reference proteome</keyword>
<protein>
    <submittedName>
        <fullName evidence="6">YaiO family outer membrane beta-barrel protein</fullName>
    </submittedName>
</protein>
<dbReference type="SUPFAM" id="SSF48452">
    <property type="entry name" value="TPR-like"/>
    <property type="match status" value="1"/>
</dbReference>
<comment type="caution">
    <text evidence="6">The sequence shown here is derived from an EMBL/GenBank/DDBJ whole genome shotgun (WGS) entry which is preliminary data.</text>
</comment>
<accession>A0ABW8KDB1</accession>
<dbReference type="InterPro" id="IPR050498">
    <property type="entry name" value="Ycf3"/>
</dbReference>
<feature type="domain" description="YaiO beta-barrel" evidence="5">
    <location>
        <begin position="206"/>
        <end position="373"/>
    </location>
</feature>
<dbReference type="InterPro" id="IPR030887">
    <property type="entry name" value="Beta-barrel_YaiO"/>
</dbReference>
<evidence type="ECO:0000259" key="5">
    <source>
        <dbReference type="Pfam" id="PF19413"/>
    </source>
</evidence>
<dbReference type="EMBL" id="JADIKL010000002">
    <property type="protein sequence ID" value="MFK2930115.1"/>
    <property type="molecule type" value="Genomic_DNA"/>
</dbReference>
<dbReference type="NCBIfam" id="TIGR04390">
    <property type="entry name" value="OMP_YaiO_dom"/>
    <property type="match status" value="1"/>
</dbReference>
<sequence length="430" mass="47765">MKRMHLPVAAQRHPLRTRHAGWPLLLALAAFSPCLQAQTAAPDALTTQMVQIRQLATSGQKTLAIQRYTALLAEHPGNGDLLLARGRTYAWDGQYDAAESDLHTVVQHSPDYADAWSALGDVYRWSGRPQQAVDAYSQWVKLAPRDPDAYIARGRAQRDMEQLAAARADFDAAATLGANAAEIDSLRQSLLPRTTSLGGGYNWGASLSWDHTGFTGGQQGWNDIDLSLRHYFSQGSLALELLRSDHFGTSDNAWALDGYVPLWSRAYANLRYQQGPSSGVLPQQEWRVEVFQGVGRGWELSASVDHLHFSSNTQFYGIGVGRYWGDWYARYKLQYVPGVGSGSWSNRFLLRNYYRGDAFDYLELSVSNGRSTDLNRYGTQVIDNNLAIGAAWSHYLSPRWGFKLSAGYGEGSDVAGVNEQIVSLTLYSLW</sequence>
<dbReference type="Gene3D" id="1.25.40.10">
    <property type="entry name" value="Tetratricopeptide repeat domain"/>
    <property type="match status" value="1"/>
</dbReference>
<feature type="repeat" description="TPR" evidence="3">
    <location>
        <begin position="113"/>
        <end position="146"/>
    </location>
</feature>
<dbReference type="SMART" id="SM00028">
    <property type="entry name" value="TPR"/>
    <property type="match status" value="3"/>
</dbReference>
<evidence type="ECO:0000313" key="6">
    <source>
        <dbReference type="EMBL" id="MFK2930115.1"/>
    </source>
</evidence>
<evidence type="ECO:0000313" key="7">
    <source>
        <dbReference type="Proteomes" id="UP001620397"/>
    </source>
</evidence>
<dbReference type="InterPro" id="IPR019734">
    <property type="entry name" value="TPR_rpt"/>
</dbReference>
<reference evidence="6 7" key="1">
    <citation type="submission" date="2020-10" db="EMBL/GenBank/DDBJ databases">
        <title>Phylogeny of dyella-like bacteria.</title>
        <authorList>
            <person name="Fu J."/>
        </authorList>
    </citation>
    <scope>NUCLEOTIDE SEQUENCE [LARGE SCALE GENOMIC DNA]</scope>
    <source>
        <strain evidence="6 7">DKC-1</strain>
    </source>
</reference>
<dbReference type="Pfam" id="PF14559">
    <property type="entry name" value="TPR_19"/>
    <property type="match status" value="1"/>
</dbReference>
<keyword evidence="2 3" id="KW-0802">TPR repeat</keyword>
<organism evidence="6 7">
    <name type="scientific">Dyella agri</name>
    <dbReference type="NCBI Taxonomy" id="1926869"/>
    <lineage>
        <taxon>Bacteria</taxon>
        <taxon>Pseudomonadati</taxon>
        <taxon>Pseudomonadota</taxon>
        <taxon>Gammaproteobacteria</taxon>
        <taxon>Lysobacterales</taxon>
        <taxon>Rhodanobacteraceae</taxon>
        <taxon>Dyella</taxon>
    </lineage>
</organism>
<evidence type="ECO:0000256" key="3">
    <source>
        <dbReference type="PROSITE-ProRule" id="PRU00339"/>
    </source>
</evidence>
<evidence type="ECO:0000256" key="2">
    <source>
        <dbReference type="ARBA" id="ARBA00022803"/>
    </source>
</evidence>
<dbReference type="PANTHER" id="PTHR44858">
    <property type="entry name" value="TETRATRICOPEPTIDE REPEAT PROTEIN 6"/>
    <property type="match status" value="1"/>
</dbReference>
<dbReference type="InterPro" id="IPR011990">
    <property type="entry name" value="TPR-like_helical_dom_sf"/>
</dbReference>
<evidence type="ECO:0000256" key="1">
    <source>
        <dbReference type="ARBA" id="ARBA00022737"/>
    </source>
</evidence>
<feature type="signal peptide" evidence="4">
    <location>
        <begin position="1"/>
        <end position="37"/>
    </location>
</feature>
<dbReference type="RefSeq" id="WP_404536732.1">
    <property type="nucleotide sequence ID" value="NZ_JADIKL010000002.1"/>
</dbReference>